<evidence type="ECO:0000256" key="3">
    <source>
        <dbReference type="ARBA" id="ARBA00022723"/>
    </source>
</evidence>
<comment type="caution">
    <text evidence="9">The sequence shown here is derived from an EMBL/GenBank/DDBJ whole genome shotgun (WGS) entry which is preliminary data.</text>
</comment>
<gene>
    <name evidence="9" type="ORF">ACK2TP_05485</name>
</gene>
<evidence type="ECO:0000256" key="4">
    <source>
        <dbReference type="ARBA" id="ARBA00022801"/>
    </source>
</evidence>
<dbReference type="EC" id="3.5.1.19" evidence="6"/>
<evidence type="ECO:0000256" key="5">
    <source>
        <dbReference type="ARBA" id="ARBA00037900"/>
    </source>
</evidence>
<sequence length="208" mass="22991">MKPEPTDVLLVIDMQPDFLPGGPLAVAEGDEIVPLINRLGERFPEVVLTQDWHPPMHISFASTHGKQPFSDTVEAPYGTQSLWPDHTLQDTPGAAVAPSLRLPHAGLIVRKGFRRDIDSYSAFLENDHQTPTGLGGYLRERNLSRLFLCGLAWDYCVGFSALDARSLGFEVFVIEDAVRGIDPESMRIMTARWDEAGVQRIHSASILG</sequence>
<evidence type="ECO:0000313" key="10">
    <source>
        <dbReference type="Proteomes" id="UP001634747"/>
    </source>
</evidence>
<keyword evidence="10" id="KW-1185">Reference proteome</keyword>
<comment type="pathway">
    <text evidence="5">Cofactor biosynthesis; nicotinate biosynthesis; nicotinate from nicotinamide: step 1/1.</text>
</comment>
<dbReference type="InterPro" id="IPR036380">
    <property type="entry name" value="Isochorismatase-like_sf"/>
</dbReference>
<dbReference type="Pfam" id="PF00857">
    <property type="entry name" value="Isochorismatase"/>
    <property type="match status" value="1"/>
</dbReference>
<dbReference type="InterPro" id="IPR052347">
    <property type="entry name" value="Isochorismatase_Nicotinamidase"/>
</dbReference>
<reference evidence="9 10" key="1">
    <citation type="submission" date="2024-12" db="EMBL/GenBank/DDBJ databases">
        <authorList>
            <person name="Lee Y."/>
        </authorList>
    </citation>
    <scope>NUCLEOTIDE SEQUENCE [LARGE SCALE GENOMIC DNA]</scope>
    <source>
        <strain evidence="9 10">03SUJ4</strain>
    </source>
</reference>
<evidence type="ECO:0000313" key="9">
    <source>
        <dbReference type="EMBL" id="MFN2975209.1"/>
    </source>
</evidence>
<keyword evidence="3" id="KW-0479">Metal-binding</keyword>
<accession>A0ABW9KHM2</accession>
<dbReference type="RefSeq" id="WP_263413260.1">
    <property type="nucleotide sequence ID" value="NZ_BAABBH010000001.1"/>
</dbReference>
<evidence type="ECO:0000259" key="8">
    <source>
        <dbReference type="Pfam" id="PF00857"/>
    </source>
</evidence>
<evidence type="ECO:0000256" key="6">
    <source>
        <dbReference type="ARBA" id="ARBA00039017"/>
    </source>
</evidence>
<dbReference type="CDD" id="cd01011">
    <property type="entry name" value="nicotinamidase"/>
    <property type="match status" value="1"/>
</dbReference>
<evidence type="ECO:0000256" key="1">
    <source>
        <dbReference type="ARBA" id="ARBA00006336"/>
    </source>
</evidence>
<dbReference type="Gene3D" id="3.40.50.850">
    <property type="entry name" value="Isochorismatase-like"/>
    <property type="match status" value="1"/>
</dbReference>
<feature type="domain" description="Isochorismatase-like" evidence="8">
    <location>
        <begin position="8"/>
        <end position="194"/>
    </location>
</feature>
<dbReference type="SUPFAM" id="SSF52499">
    <property type="entry name" value="Isochorismatase-like hydrolases"/>
    <property type="match status" value="1"/>
</dbReference>
<dbReference type="PANTHER" id="PTHR11080:SF2">
    <property type="entry name" value="LD05707P"/>
    <property type="match status" value="1"/>
</dbReference>
<evidence type="ECO:0000256" key="7">
    <source>
        <dbReference type="ARBA" id="ARBA00043224"/>
    </source>
</evidence>
<organism evidence="9 10">
    <name type="scientific">Terriglobus aquaticus</name>
    <dbReference type="NCBI Taxonomy" id="940139"/>
    <lineage>
        <taxon>Bacteria</taxon>
        <taxon>Pseudomonadati</taxon>
        <taxon>Acidobacteriota</taxon>
        <taxon>Terriglobia</taxon>
        <taxon>Terriglobales</taxon>
        <taxon>Acidobacteriaceae</taxon>
        <taxon>Terriglobus</taxon>
    </lineage>
</organism>
<dbReference type="EMBL" id="JBJYXY010000001">
    <property type="protein sequence ID" value="MFN2975209.1"/>
    <property type="molecule type" value="Genomic_DNA"/>
</dbReference>
<protein>
    <recommendedName>
        <fullName evidence="6">nicotinamidase</fullName>
        <ecNumber evidence="6">3.5.1.19</ecNumber>
    </recommendedName>
    <alternativeName>
        <fullName evidence="7">Nicotinamide deamidase</fullName>
    </alternativeName>
</protein>
<dbReference type="InterPro" id="IPR000868">
    <property type="entry name" value="Isochorismatase-like_dom"/>
</dbReference>
<dbReference type="PANTHER" id="PTHR11080">
    <property type="entry name" value="PYRAZINAMIDASE/NICOTINAMIDASE"/>
    <property type="match status" value="1"/>
</dbReference>
<dbReference type="Proteomes" id="UP001634747">
    <property type="component" value="Unassembled WGS sequence"/>
</dbReference>
<keyword evidence="4" id="KW-0378">Hydrolase</keyword>
<evidence type="ECO:0000256" key="2">
    <source>
        <dbReference type="ARBA" id="ARBA00022642"/>
    </source>
</evidence>
<proteinExistence type="inferred from homology"/>
<name>A0ABW9KHM2_9BACT</name>
<comment type="similarity">
    <text evidence="1">Belongs to the isochorismatase family.</text>
</comment>
<keyword evidence="2" id="KW-0662">Pyridine nucleotide biosynthesis</keyword>